<reference evidence="2" key="1">
    <citation type="submission" date="2013-03" db="EMBL/GenBank/DDBJ databases">
        <title>Draft genome sequence of the hydrogen-ethanol-producing anaerobic alkalithermophilic Caloramator celere.</title>
        <authorList>
            <person name="Ciranna A."/>
            <person name="Larjo A."/>
            <person name="Kivisto A."/>
            <person name="Santala V."/>
            <person name="Roos C."/>
            <person name="Karp M."/>
        </authorList>
    </citation>
    <scope>NUCLEOTIDE SEQUENCE [LARGE SCALE GENOMIC DNA]</scope>
    <source>
        <strain evidence="2">DSM 8682</strain>
    </source>
</reference>
<dbReference type="RefSeq" id="WP_018661287.1">
    <property type="nucleotide sequence ID" value="NZ_HF952018.1"/>
</dbReference>
<sequence>MLRKKKLESNIIGIGRNKDEKAALREALGYLPIQSLIDNTTTVTVIANLVNVNPPNKGVVVGGETLRELIRYIKSKNPKRFVVSGGAGGANTLDVLKSNGYDKILNEEQVEFIDLNFGEYFDLELEHSIVKSTKVNKIIKESDVIISFTQLKVHEEATMSASIKNMALSIPPAEIHGYPKKSLGIHEDLHGFIYAMAKAVPIDLAIVSLSPAMIGTGPSKGVAVHTDMLVAGVDAVAVDTICARLLGFRPQAINYLFRLIRDGVGQGNLDNIDVKGVKLIDAEKAFSKIAYGSEFAIDE</sequence>
<dbReference type="eggNOG" id="COG2006">
    <property type="taxonomic scope" value="Bacteria"/>
</dbReference>
<comment type="caution">
    <text evidence="2">The sequence shown here is derived from an EMBL/GenBank/DDBJ whole genome shotgun (WGS) entry which is preliminary data.</text>
</comment>
<proteinExistence type="predicted"/>
<evidence type="ECO:0000313" key="3">
    <source>
        <dbReference type="Proteomes" id="UP000014923"/>
    </source>
</evidence>
<accession>R7RP15</accession>
<protein>
    <submittedName>
        <fullName evidence="2">Iron-sulfur cluster-binding protein</fullName>
    </submittedName>
</protein>
<gene>
    <name evidence="2" type="ORF">TCEL_01713</name>
</gene>
<keyword evidence="3" id="KW-1185">Reference proteome</keyword>
<feature type="domain" description="DUF362" evidence="1">
    <location>
        <begin position="43"/>
        <end position="244"/>
    </location>
</feature>
<dbReference type="OrthoDB" id="1729741at2"/>
<dbReference type="Pfam" id="PF04015">
    <property type="entry name" value="DUF362"/>
    <property type="match status" value="1"/>
</dbReference>
<dbReference type="HOGENOM" id="CLU_905309_0_0_9"/>
<organism evidence="2 3">
    <name type="scientific">Thermobrachium celere DSM 8682</name>
    <dbReference type="NCBI Taxonomy" id="941824"/>
    <lineage>
        <taxon>Bacteria</taxon>
        <taxon>Bacillati</taxon>
        <taxon>Bacillota</taxon>
        <taxon>Clostridia</taxon>
        <taxon>Eubacteriales</taxon>
        <taxon>Clostridiaceae</taxon>
        <taxon>Thermobrachium</taxon>
    </lineage>
</organism>
<dbReference type="Proteomes" id="UP000014923">
    <property type="component" value="Unassembled WGS sequence"/>
</dbReference>
<evidence type="ECO:0000313" key="2">
    <source>
        <dbReference type="EMBL" id="CDF57799.1"/>
    </source>
</evidence>
<dbReference type="AlphaFoldDB" id="R7RP15"/>
<dbReference type="InterPro" id="IPR007160">
    <property type="entry name" value="DUF362"/>
</dbReference>
<evidence type="ECO:0000259" key="1">
    <source>
        <dbReference type="Pfam" id="PF04015"/>
    </source>
</evidence>
<dbReference type="EMBL" id="CAVN010000090">
    <property type="protein sequence ID" value="CDF57799.1"/>
    <property type="molecule type" value="Genomic_DNA"/>
</dbReference>
<name>R7RP15_9CLOT</name>